<dbReference type="GO" id="GO:0000287">
    <property type="term" value="F:magnesium ion binding"/>
    <property type="evidence" value="ECO:0007669"/>
    <property type="project" value="InterPro"/>
</dbReference>
<gene>
    <name evidence="4" type="ORF">B0A48_14740</name>
</gene>
<dbReference type="SFLD" id="SFLDG01129">
    <property type="entry name" value="C1.5:_HAD__Beta-PGM__Phosphata"/>
    <property type="match status" value="1"/>
</dbReference>
<dbReference type="SFLD" id="SFLDS00003">
    <property type="entry name" value="Haloacid_Dehalogenase"/>
    <property type="match status" value="1"/>
</dbReference>
<sequence length="237" mass="26629">MDRIKCIILDIEGTICPISFVKERLFPYALDVLPYVLELRWNDAAFKSYRDAFPEEHRASPEALRAHVIDLAKQDVKIAYLKNLQGYLWEDGYRNGNISAPLFDDVAPQLRNWKDEGKVLAIYSSGSVLAQKLLMEHVKVTVEDGSDSGKVEDLRGLISGWFDTVNAGAKNNEESYVKIAKELKVDLDACMFCTDNVSEAIAARQAGMSAVLVKRSGNEPLETRAMQVFRVVDDIRL</sequence>
<keyword evidence="2" id="KW-0378">Hydrolase</keyword>
<evidence type="ECO:0000256" key="2">
    <source>
        <dbReference type="ARBA" id="ARBA00022801"/>
    </source>
</evidence>
<dbReference type="SFLD" id="SFLDG01133">
    <property type="entry name" value="C1.5.4:_Enolase-phosphatase_Li"/>
    <property type="match status" value="1"/>
</dbReference>
<protein>
    <recommendedName>
        <fullName evidence="6">Enolase-phosphatase E1</fullName>
    </recommendedName>
</protein>
<dbReference type="GO" id="GO:0043874">
    <property type="term" value="F:acireductone synthase activity"/>
    <property type="evidence" value="ECO:0007669"/>
    <property type="project" value="InterPro"/>
</dbReference>
<proteinExistence type="predicted"/>
<dbReference type="PANTHER" id="PTHR20371">
    <property type="entry name" value="ENOLASE-PHOSPHATASE E1"/>
    <property type="match status" value="1"/>
</dbReference>
<dbReference type="FunCoup" id="A0A1V8SKD8">
    <property type="interactions" value="1176"/>
</dbReference>
<dbReference type="InterPro" id="IPR023214">
    <property type="entry name" value="HAD_sf"/>
</dbReference>
<dbReference type="CDD" id="cd01629">
    <property type="entry name" value="HAD_EP"/>
    <property type="match status" value="1"/>
</dbReference>
<dbReference type="Pfam" id="PF00702">
    <property type="entry name" value="Hydrolase"/>
    <property type="match status" value="1"/>
</dbReference>
<dbReference type="Gene3D" id="1.10.720.60">
    <property type="match status" value="1"/>
</dbReference>
<dbReference type="Proteomes" id="UP000192596">
    <property type="component" value="Unassembled WGS sequence"/>
</dbReference>
<dbReference type="InterPro" id="IPR036412">
    <property type="entry name" value="HAD-like_sf"/>
</dbReference>
<dbReference type="GO" id="GO:0019509">
    <property type="term" value="P:L-methionine salvage from methylthioadenosine"/>
    <property type="evidence" value="ECO:0007669"/>
    <property type="project" value="InterPro"/>
</dbReference>
<reference evidence="5" key="1">
    <citation type="submission" date="2017-03" db="EMBL/GenBank/DDBJ databases">
        <title>Genomes of endolithic fungi from Antarctica.</title>
        <authorList>
            <person name="Coleine C."/>
            <person name="Masonjones S."/>
            <person name="Stajich J.E."/>
        </authorList>
    </citation>
    <scope>NUCLEOTIDE SEQUENCE [LARGE SCALE GENOMIC DNA]</scope>
    <source>
        <strain evidence="5">CCFEE 5527</strain>
    </source>
</reference>
<accession>A0A1V8SKD8</accession>
<evidence type="ECO:0000313" key="4">
    <source>
        <dbReference type="EMBL" id="OQN99598.1"/>
    </source>
</evidence>
<comment type="caution">
    <text evidence="4">The sequence shown here is derived from an EMBL/GenBank/DDBJ whole genome shotgun (WGS) entry which is preliminary data.</text>
</comment>
<evidence type="ECO:0000313" key="5">
    <source>
        <dbReference type="Proteomes" id="UP000192596"/>
    </source>
</evidence>
<dbReference type="AlphaFoldDB" id="A0A1V8SKD8"/>
<keyword evidence="3" id="KW-0486">Methionine biosynthesis</keyword>
<dbReference type="InParanoid" id="A0A1V8SKD8"/>
<dbReference type="Gene3D" id="3.40.50.1000">
    <property type="entry name" value="HAD superfamily/HAD-like"/>
    <property type="match status" value="1"/>
</dbReference>
<dbReference type="SUPFAM" id="SSF56784">
    <property type="entry name" value="HAD-like"/>
    <property type="match status" value="1"/>
</dbReference>
<evidence type="ECO:0008006" key="6">
    <source>
        <dbReference type="Google" id="ProtNLM"/>
    </source>
</evidence>
<keyword evidence="5" id="KW-1185">Reference proteome</keyword>
<evidence type="ECO:0000256" key="3">
    <source>
        <dbReference type="ARBA" id="ARBA00023167"/>
    </source>
</evidence>
<dbReference type="STRING" id="1507870.A0A1V8SKD8"/>
<organism evidence="4 5">
    <name type="scientific">Cryoendolithus antarcticus</name>
    <dbReference type="NCBI Taxonomy" id="1507870"/>
    <lineage>
        <taxon>Eukaryota</taxon>
        <taxon>Fungi</taxon>
        <taxon>Dikarya</taxon>
        <taxon>Ascomycota</taxon>
        <taxon>Pezizomycotina</taxon>
        <taxon>Dothideomycetes</taxon>
        <taxon>Dothideomycetidae</taxon>
        <taxon>Cladosporiales</taxon>
        <taxon>Cladosporiaceae</taxon>
        <taxon>Cryoendolithus</taxon>
    </lineage>
</organism>
<dbReference type="PANTHER" id="PTHR20371:SF1">
    <property type="entry name" value="ENOLASE-PHOSPHATASE E1"/>
    <property type="match status" value="1"/>
</dbReference>
<dbReference type="OrthoDB" id="272500at2759"/>
<dbReference type="InterPro" id="IPR023943">
    <property type="entry name" value="Enolase-ppase_E1"/>
</dbReference>
<name>A0A1V8SKD8_9PEZI</name>
<keyword evidence="1" id="KW-0028">Amino-acid biosynthesis</keyword>
<evidence type="ECO:0000256" key="1">
    <source>
        <dbReference type="ARBA" id="ARBA00022605"/>
    </source>
</evidence>
<dbReference type="NCBIfam" id="TIGR01691">
    <property type="entry name" value="enolase-ppase"/>
    <property type="match status" value="1"/>
</dbReference>
<dbReference type="EMBL" id="NAJO01000039">
    <property type="protein sequence ID" value="OQN99598.1"/>
    <property type="molecule type" value="Genomic_DNA"/>
</dbReference>